<evidence type="ECO:0000313" key="2">
    <source>
        <dbReference type="EMBL" id="KAK9168307.1"/>
    </source>
</evidence>
<dbReference type="InterPro" id="IPR006460">
    <property type="entry name" value="MIZ1-like_pln"/>
</dbReference>
<proteinExistence type="predicted"/>
<dbReference type="PANTHER" id="PTHR31276:SF6">
    <property type="entry name" value="PROTEIN MIZU-KUSSEI 1"/>
    <property type="match status" value="1"/>
</dbReference>
<evidence type="ECO:0000256" key="1">
    <source>
        <dbReference type="SAM" id="MobiDB-lite"/>
    </source>
</evidence>
<name>A0AAP0Q5C4_9MAGN</name>
<gene>
    <name evidence="2" type="ORF">Syun_000447</name>
</gene>
<dbReference type="EMBL" id="JBBNAF010000001">
    <property type="protein sequence ID" value="KAK9168307.1"/>
    <property type="molecule type" value="Genomic_DNA"/>
</dbReference>
<comment type="caution">
    <text evidence="2">The sequence shown here is derived from an EMBL/GenBank/DDBJ whole genome shotgun (WGS) entry which is preliminary data.</text>
</comment>
<protein>
    <recommendedName>
        <fullName evidence="4">Protein MIZU-KUSSEI 1</fullName>
    </recommendedName>
</protein>
<keyword evidence="3" id="KW-1185">Reference proteome</keyword>
<dbReference type="AlphaFoldDB" id="A0AAP0Q5C4"/>
<evidence type="ECO:0000313" key="3">
    <source>
        <dbReference type="Proteomes" id="UP001420932"/>
    </source>
</evidence>
<organism evidence="2 3">
    <name type="scientific">Stephania yunnanensis</name>
    <dbReference type="NCBI Taxonomy" id="152371"/>
    <lineage>
        <taxon>Eukaryota</taxon>
        <taxon>Viridiplantae</taxon>
        <taxon>Streptophyta</taxon>
        <taxon>Embryophyta</taxon>
        <taxon>Tracheophyta</taxon>
        <taxon>Spermatophyta</taxon>
        <taxon>Magnoliopsida</taxon>
        <taxon>Ranunculales</taxon>
        <taxon>Menispermaceae</taxon>
        <taxon>Menispermoideae</taxon>
        <taxon>Cissampelideae</taxon>
        <taxon>Stephania</taxon>
    </lineage>
</organism>
<dbReference type="NCBIfam" id="TIGR01570">
    <property type="entry name" value="A_thal_3588"/>
    <property type="match status" value="1"/>
</dbReference>
<dbReference type="Proteomes" id="UP001420932">
    <property type="component" value="Unassembled WGS sequence"/>
</dbReference>
<reference evidence="2 3" key="1">
    <citation type="submission" date="2024-01" db="EMBL/GenBank/DDBJ databases">
        <title>Genome assemblies of Stephania.</title>
        <authorList>
            <person name="Yang L."/>
        </authorList>
    </citation>
    <scope>NUCLEOTIDE SEQUENCE [LARGE SCALE GENOMIC DNA]</scope>
    <source>
        <strain evidence="2">YNDBR</strain>
        <tissue evidence="2">Leaf</tissue>
    </source>
</reference>
<dbReference type="PANTHER" id="PTHR31276">
    <property type="match status" value="1"/>
</dbReference>
<sequence length="250" mass="27621">MTKIDSLRRYLLPCINPTTTTTTATAAATKKRLSTSLREDIIPQLVVDSSSDDDDSISTRSSSTATAPRHSKSMVIGTFYGHRRGHLRLAIQHDRRNPKAALLLHLSIPTHLLLKEMRTGLLRILLDSRDSTDQYSNGNLRSCPLHSVPMWNMCVNGRKVGFASKRRPTHQDRLILKTMQSTTVGAGVLPPGLGLGPDGGADHEEDLGELVYMRANYERVVGSADSESFHLVNPDACPGQELSVFLMRHR</sequence>
<accession>A0AAP0Q5C4</accession>
<dbReference type="Pfam" id="PF04759">
    <property type="entry name" value="DUF617"/>
    <property type="match status" value="1"/>
</dbReference>
<evidence type="ECO:0008006" key="4">
    <source>
        <dbReference type="Google" id="ProtNLM"/>
    </source>
</evidence>
<feature type="region of interest" description="Disordered" evidence="1">
    <location>
        <begin position="49"/>
        <end position="70"/>
    </location>
</feature>
<dbReference type="GO" id="GO:0010274">
    <property type="term" value="P:hydrotropism"/>
    <property type="evidence" value="ECO:0007669"/>
    <property type="project" value="InterPro"/>
</dbReference>